<name>A0A067P7Z1_PLEO1</name>
<dbReference type="InParanoid" id="A0A067P7Z1"/>
<gene>
    <name evidence="2" type="ORF">PLEOSDRAFT_153759</name>
</gene>
<dbReference type="AlphaFoldDB" id="A0A067P7Z1"/>
<dbReference type="VEuPathDB" id="FungiDB:PLEOSDRAFT_153759"/>
<evidence type="ECO:0000313" key="3">
    <source>
        <dbReference type="Proteomes" id="UP000027073"/>
    </source>
</evidence>
<dbReference type="OrthoDB" id="6118920at2759"/>
<sequence>MATTSIYIVGPSSTGKTTLCHALADKLGLSGDAIVGEVAREVMWRTGFTRNDVGRLEMQRAIMEAHLLEEEKGLGSRIQLCDRSAIDPIVYAILTAADEHTAKEKYESLAAGEAFQRALVRYRNDIFVLLGPVQEWLVDDGVRSMENQLECFGLFKKTLNDLKIPFYEIGDEMMGLEDRVNRVLEIAQLWGLPNSERCSIAQTDYY</sequence>
<proteinExistence type="predicted"/>
<dbReference type="SUPFAM" id="SSF52540">
    <property type="entry name" value="P-loop containing nucleoside triphosphate hydrolases"/>
    <property type="match status" value="1"/>
</dbReference>
<dbReference type="EMBL" id="KL198004">
    <property type="protein sequence ID" value="KDQ32557.1"/>
    <property type="molecule type" value="Genomic_DNA"/>
</dbReference>
<organism evidence="2 3">
    <name type="scientific">Pleurotus ostreatus (strain PC15)</name>
    <name type="common">Oyster mushroom</name>
    <dbReference type="NCBI Taxonomy" id="1137138"/>
    <lineage>
        <taxon>Eukaryota</taxon>
        <taxon>Fungi</taxon>
        <taxon>Dikarya</taxon>
        <taxon>Basidiomycota</taxon>
        <taxon>Agaricomycotina</taxon>
        <taxon>Agaricomycetes</taxon>
        <taxon>Agaricomycetidae</taxon>
        <taxon>Agaricales</taxon>
        <taxon>Pleurotineae</taxon>
        <taxon>Pleurotaceae</taxon>
        <taxon>Pleurotus</taxon>
    </lineage>
</organism>
<dbReference type="InterPro" id="IPR027417">
    <property type="entry name" value="P-loop_NTPase"/>
</dbReference>
<evidence type="ECO:0000313" key="2">
    <source>
        <dbReference type="EMBL" id="KDQ32557.1"/>
    </source>
</evidence>
<dbReference type="Gene3D" id="3.40.50.300">
    <property type="entry name" value="P-loop containing nucleotide triphosphate hydrolases"/>
    <property type="match status" value="1"/>
</dbReference>
<dbReference type="InterPro" id="IPR038727">
    <property type="entry name" value="NadR/Ttd14_AAA_dom"/>
</dbReference>
<dbReference type="Pfam" id="PF13521">
    <property type="entry name" value="AAA_28"/>
    <property type="match status" value="1"/>
</dbReference>
<evidence type="ECO:0000259" key="1">
    <source>
        <dbReference type="Pfam" id="PF13521"/>
    </source>
</evidence>
<dbReference type="HOGENOM" id="CLU_087993_0_0_1"/>
<accession>A0A067P7Z1</accession>
<dbReference type="Proteomes" id="UP000027073">
    <property type="component" value="Unassembled WGS sequence"/>
</dbReference>
<feature type="domain" description="NadR/Ttd14 AAA" evidence="1">
    <location>
        <begin position="6"/>
        <end position="169"/>
    </location>
</feature>
<reference evidence="3" key="1">
    <citation type="journal article" date="2014" name="Proc. Natl. Acad. Sci. U.S.A.">
        <title>Extensive sampling of basidiomycete genomes demonstrates inadequacy of the white-rot/brown-rot paradigm for wood decay fungi.</title>
        <authorList>
            <person name="Riley R."/>
            <person name="Salamov A.A."/>
            <person name="Brown D.W."/>
            <person name="Nagy L.G."/>
            <person name="Floudas D."/>
            <person name="Held B.W."/>
            <person name="Levasseur A."/>
            <person name="Lombard V."/>
            <person name="Morin E."/>
            <person name="Otillar R."/>
            <person name="Lindquist E.A."/>
            <person name="Sun H."/>
            <person name="LaButti K.M."/>
            <person name="Schmutz J."/>
            <person name="Jabbour D."/>
            <person name="Luo H."/>
            <person name="Baker S.E."/>
            <person name="Pisabarro A.G."/>
            <person name="Walton J.D."/>
            <person name="Blanchette R.A."/>
            <person name="Henrissat B."/>
            <person name="Martin F."/>
            <person name="Cullen D."/>
            <person name="Hibbett D.S."/>
            <person name="Grigoriev I.V."/>
        </authorList>
    </citation>
    <scope>NUCLEOTIDE SEQUENCE [LARGE SCALE GENOMIC DNA]</scope>
    <source>
        <strain evidence="3">PC15</strain>
    </source>
</reference>
<protein>
    <recommendedName>
        <fullName evidence="1">NadR/Ttd14 AAA domain-containing protein</fullName>
    </recommendedName>
</protein>